<evidence type="ECO:0000313" key="1">
    <source>
        <dbReference type="EMBL" id="QHT86478.1"/>
    </source>
</evidence>
<dbReference type="AlphaFoldDB" id="A0A6C0I0C5"/>
<sequence>MATNTLVICKSTPIIPISSTAEYIMLDHILNNTTNTSTKANYIIIDNDDIHEELQSLYSSTDSTDYAKFITFVKFVANHIDMKNFIIIFNKISSYMVQMYNMFNKNNNCNIKAISILKQYGFICSVQVDIEEKLKNIEDMWITSLKQSNSARTLVICKSMPRAPSSYTAEHITLDHILNNTTNTSTKANYIIIDNDDIHEELQSLYSSTDSTDYAKFITFVKFVANHIDMKNFIIIFNKISSYMVQMYNMFNKNNNCNIKAISILKQYGFICSVQVDIEEKLKNIEDMWITPLKQSNSARTLVSTDSHSSTPYFAEEQQLFTNKQLECVILEDKVNKLIQKEMES</sequence>
<name>A0A6C0I0C5_9ZZZZ</name>
<dbReference type="EMBL" id="MN740069">
    <property type="protein sequence ID" value="QHT86478.1"/>
    <property type="molecule type" value="Genomic_DNA"/>
</dbReference>
<organism evidence="1">
    <name type="scientific">viral metagenome</name>
    <dbReference type="NCBI Taxonomy" id="1070528"/>
    <lineage>
        <taxon>unclassified sequences</taxon>
        <taxon>metagenomes</taxon>
        <taxon>organismal metagenomes</taxon>
    </lineage>
</organism>
<reference evidence="1" key="1">
    <citation type="journal article" date="2020" name="Nature">
        <title>Giant virus diversity and host interactions through global metagenomics.</title>
        <authorList>
            <person name="Schulz F."/>
            <person name="Roux S."/>
            <person name="Paez-Espino D."/>
            <person name="Jungbluth S."/>
            <person name="Walsh D.A."/>
            <person name="Denef V.J."/>
            <person name="McMahon K.D."/>
            <person name="Konstantinidis K.T."/>
            <person name="Eloe-Fadrosh E.A."/>
            <person name="Kyrpides N.C."/>
            <person name="Woyke T."/>
        </authorList>
    </citation>
    <scope>NUCLEOTIDE SEQUENCE</scope>
    <source>
        <strain evidence="1">GVMAG-M-3300023184-186</strain>
    </source>
</reference>
<accession>A0A6C0I0C5</accession>
<protein>
    <submittedName>
        <fullName evidence="1">Uncharacterized protein</fullName>
    </submittedName>
</protein>
<proteinExistence type="predicted"/>